<dbReference type="Pfam" id="PF03171">
    <property type="entry name" value="2OG-FeII_Oxy"/>
    <property type="match status" value="1"/>
</dbReference>
<comment type="caution">
    <text evidence="2">The sequence shown here is derived from an EMBL/GenBank/DDBJ whole genome shotgun (WGS) entry which is preliminary data.</text>
</comment>
<dbReference type="Gene3D" id="2.60.120.330">
    <property type="entry name" value="B-lactam Antibiotic, Isopenicillin N Synthase, Chain"/>
    <property type="match status" value="1"/>
</dbReference>
<protein>
    <submittedName>
        <fullName evidence="2">1-aminocyclopropane-1-carboxylate oxidase3</fullName>
    </submittedName>
</protein>
<dbReference type="EMBL" id="JACGWJ010000006">
    <property type="protein sequence ID" value="KAL0414346.1"/>
    <property type="molecule type" value="Genomic_DNA"/>
</dbReference>
<dbReference type="SUPFAM" id="SSF51197">
    <property type="entry name" value="Clavaminate synthase-like"/>
    <property type="match status" value="1"/>
</dbReference>
<sequence length="92" mass="10443">MVFDCLSLQLISNDRFTSAEHRVLANNVRSRVSVACFFRGDLDKPDELCGPIQDLLSEDNPPKYRATSVKEYLNHYNIKGLDGTSALLHFRV</sequence>
<reference evidence="2" key="2">
    <citation type="journal article" date="2024" name="Plant">
        <title>Genomic evolution and insights into agronomic trait innovations of Sesamum species.</title>
        <authorList>
            <person name="Miao H."/>
            <person name="Wang L."/>
            <person name="Qu L."/>
            <person name="Liu H."/>
            <person name="Sun Y."/>
            <person name="Le M."/>
            <person name="Wang Q."/>
            <person name="Wei S."/>
            <person name="Zheng Y."/>
            <person name="Lin W."/>
            <person name="Duan Y."/>
            <person name="Cao H."/>
            <person name="Xiong S."/>
            <person name="Wang X."/>
            <person name="Wei L."/>
            <person name="Li C."/>
            <person name="Ma Q."/>
            <person name="Ju M."/>
            <person name="Zhao R."/>
            <person name="Li G."/>
            <person name="Mu C."/>
            <person name="Tian Q."/>
            <person name="Mei H."/>
            <person name="Zhang T."/>
            <person name="Gao T."/>
            <person name="Zhang H."/>
        </authorList>
    </citation>
    <scope>NUCLEOTIDE SEQUENCE</scope>
    <source>
        <strain evidence="2">G02</strain>
    </source>
</reference>
<dbReference type="InterPro" id="IPR027443">
    <property type="entry name" value="IPNS-like_sf"/>
</dbReference>
<gene>
    <name evidence="2" type="ORF">Sradi_1636300</name>
</gene>
<evidence type="ECO:0000313" key="2">
    <source>
        <dbReference type="EMBL" id="KAL0414346.1"/>
    </source>
</evidence>
<accession>A0AAW2UEL2</accession>
<dbReference type="AlphaFoldDB" id="A0AAW2UEL2"/>
<proteinExistence type="predicted"/>
<reference evidence="2" key="1">
    <citation type="submission" date="2020-06" db="EMBL/GenBank/DDBJ databases">
        <authorList>
            <person name="Li T."/>
            <person name="Hu X."/>
            <person name="Zhang T."/>
            <person name="Song X."/>
            <person name="Zhang H."/>
            <person name="Dai N."/>
            <person name="Sheng W."/>
            <person name="Hou X."/>
            <person name="Wei L."/>
        </authorList>
    </citation>
    <scope>NUCLEOTIDE SEQUENCE</scope>
    <source>
        <strain evidence="2">G02</strain>
        <tissue evidence="2">Leaf</tissue>
    </source>
</reference>
<organism evidence="2">
    <name type="scientific">Sesamum radiatum</name>
    <name type="common">Black benniseed</name>
    <dbReference type="NCBI Taxonomy" id="300843"/>
    <lineage>
        <taxon>Eukaryota</taxon>
        <taxon>Viridiplantae</taxon>
        <taxon>Streptophyta</taxon>
        <taxon>Embryophyta</taxon>
        <taxon>Tracheophyta</taxon>
        <taxon>Spermatophyta</taxon>
        <taxon>Magnoliopsida</taxon>
        <taxon>eudicotyledons</taxon>
        <taxon>Gunneridae</taxon>
        <taxon>Pentapetalae</taxon>
        <taxon>asterids</taxon>
        <taxon>lamiids</taxon>
        <taxon>Lamiales</taxon>
        <taxon>Pedaliaceae</taxon>
        <taxon>Sesamum</taxon>
    </lineage>
</organism>
<evidence type="ECO:0000259" key="1">
    <source>
        <dbReference type="Pfam" id="PF03171"/>
    </source>
</evidence>
<name>A0AAW2UEL2_SESRA</name>
<feature type="domain" description="Isopenicillin N synthase-like Fe(2+) 2OG dioxygenase" evidence="1">
    <location>
        <begin position="7"/>
        <end position="39"/>
    </location>
</feature>
<dbReference type="InterPro" id="IPR044861">
    <property type="entry name" value="IPNS-like_FE2OG_OXY"/>
</dbReference>